<dbReference type="InterPro" id="IPR002575">
    <property type="entry name" value="Aminoglycoside_PTrfase"/>
</dbReference>
<dbReference type="SUPFAM" id="SSF56112">
    <property type="entry name" value="Protein kinase-like (PK-like)"/>
    <property type="match status" value="1"/>
</dbReference>
<dbReference type="KEGG" id="pyg:AWM70_11880"/>
<sequence>MRSATKAELTEQQLEKLIRVVFGGKTVIHHSKELEDGWFNAAYWITLSTDRYGEDESSGKGDGSGYSGGGGSREEKTVILKAGPPQGARCMRYERNMMNAEVKALVMLREAGIPVPEVYGYDPSRTLVSSEYFVMECLDGMPFNQVKQGLAVQQVKQVQKALGRINRAINEIAGPGFGYLALKEFQSGDWDECFLNMVEGLLLDAEDVRCELPAEPYEIRGAFERGRASLREVREPRLVHWDLWDGNVFVDEGRITGIIDCERALWGDPLMEFYFRSVADSGDFLEGYGPVAQTPGAVKRKRMYDMYLNLIFHIEGVFRQYDNQDHLDWAKKNLWNDWPPFLQVMKQP</sequence>
<protein>
    <recommendedName>
        <fullName evidence="2">Aminoglycoside phosphotransferase domain-containing protein</fullName>
    </recommendedName>
</protein>
<dbReference type="EMBL" id="CP014167">
    <property type="protein sequence ID" value="ANS75215.1"/>
    <property type="molecule type" value="Genomic_DNA"/>
</dbReference>
<feature type="region of interest" description="Disordered" evidence="1">
    <location>
        <begin position="52"/>
        <end position="73"/>
    </location>
</feature>
<dbReference type="PANTHER" id="PTHR21310:SF15">
    <property type="entry name" value="AMINOGLYCOSIDE PHOSPHOTRANSFERASE DOMAIN-CONTAINING PROTEIN"/>
    <property type="match status" value="1"/>
</dbReference>
<accession>A0A1B1N1C6</accession>
<gene>
    <name evidence="3" type="ORF">AWM70_11880</name>
</gene>
<evidence type="ECO:0000313" key="3">
    <source>
        <dbReference type="EMBL" id="ANS75215.1"/>
    </source>
</evidence>
<dbReference type="PANTHER" id="PTHR21310">
    <property type="entry name" value="AMINOGLYCOSIDE PHOSPHOTRANSFERASE-RELATED-RELATED"/>
    <property type="match status" value="1"/>
</dbReference>
<dbReference type="AlphaFoldDB" id="A0A1B1N1C6"/>
<dbReference type="Gene3D" id="3.90.1200.10">
    <property type="match status" value="1"/>
</dbReference>
<name>A0A1B1N1C6_9BACL</name>
<evidence type="ECO:0000313" key="4">
    <source>
        <dbReference type="Proteomes" id="UP000092573"/>
    </source>
</evidence>
<dbReference type="Gene3D" id="3.30.200.20">
    <property type="entry name" value="Phosphorylase Kinase, domain 1"/>
    <property type="match status" value="1"/>
</dbReference>
<proteinExistence type="predicted"/>
<evidence type="ECO:0000256" key="1">
    <source>
        <dbReference type="SAM" id="MobiDB-lite"/>
    </source>
</evidence>
<reference evidence="3 4" key="1">
    <citation type="submission" date="2016-01" db="EMBL/GenBank/DDBJ databases">
        <title>Complete Genome Sequence of Paenibacillus yonginensis DCY84, a novel Plant Growth-Promoting Bacteria with Elicitation of Induced Systemic Resistance.</title>
        <authorList>
            <person name="Kim Y.J."/>
            <person name="Yang D.C."/>
            <person name="Sukweenadhi J."/>
        </authorList>
    </citation>
    <scope>NUCLEOTIDE SEQUENCE [LARGE SCALE GENOMIC DNA]</scope>
    <source>
        <strain evidence="3 4">DCY84</strain>
    </source>
</reference>
<dbReference type="InterPro" id="IPR011009">
    <property type="entry name" value="Kinase-like_dom_sf"/>
</dbReference>
<dbReference type="STRING" id="1462996.AWM70_11880"/>
<dbReference type="RefSeq" id="WP_068696631.1">
    <property type="nucleotide sequence ID" value="NZ_CP014167.1"/>
</dbReference>
<organism evidence="3 4">
    <name type="scientific">Paenibacillus yonginensis</name>
    <dbReference type="NCBI Taxonomy" id="1462996"/>
    <lineage>
        <taxon>Bacteria</taxon>
        <taxon>Bacillati</taxon>
        <taxon>Bacillota</taxon>
        <taxon>Bacilli</taxon>
        <taxon>Bacillales</taxon>
        <taxon>Paenibacillaceae</taxon>
        <taxon>Paenibacillus</taxon>
    </lineage>
</organism>
<dbReference type="OrthoDB" id="334783at2"/>
<dbReference type="InterPro" id="IPR051678">
    <property type="entry name" value="AGP_Transferase"/>
</dbReference>
<dbReference type="Pfam" id="PF01636">
    <property type="entry name" value="APH"/>
    <property type="match status" value="1"/>
</dbReference>
<keyword evidence="4" id="KW-1185">Reference proteome</keyword>
<dbReference type="Proteomes" id="UP000092573">
    <property type="component" value="Chromosome"/>
</dbReference>
<evidence type="ECO:0000259" key="2">
    <source>
        <dbReference type="Pfam" id="PF01636"/>
    </source>
</evidence>
<feature type="compositionally biased region" description="Gly residues" evidence="1">
    <location>
        <begin position="60"/>
        <end position="71"/>
    </location>
</feature>
<feature type="domain" description="Aminoglycoside phosphotransferase" evidence="2">
    <location>
        <begin position="98"/>
        <end position="274"/>
    </location>
</feature>